<keyword evidence="4" id="KW-0325">Glycoprotein</keyword>
<protein>
    <submittedName>
        <fullName evidence="8">Putative tick salivary serpin</fullName>
    </submittedName>
</protein>
<dbReference type="SUPFAM" id="SSF56574">
    <property type="entry name" value="Serpins"/>
    <property type="match status" value="1"/>
</dbReference>
<evidence type="ECO:0000256" key="6">
    <source>
        <dbReference type="SAM" id="SignalP"/>
    </source>
</evidence>
<dbReference type="InterPro" id="IPR023796">
    <property type="entry name" value="Serpin_dom"/>
</dbReference>
<name>L7LPX8_RHIPC</name>
<feature type="chain" id="PRO_5003980296" evidence="6">
    <location>
        <begin position="24"/>
        <end position="310"/>
    </location>
</feature>
<evidence type="ECO:0000256" key="5">
    <source>
        <dbReference type="RuleBase" id="RU000411"/>
    </source>
</evidence>
<dbReference type="AlphaFoldDB" id="L7LPX8"/>
<dbReference type="InterPro" id="IPR000215">
    <property type="entry name" value="Serpin_fam"/>
</dbReference>
<dbReference type="InterPro" id="IPR036186">
    <property type="entry name" value="Serpin_sf"/>
</dbReference>
<accession>L7LPX8</accession>
<evidence type="ECO:0000256" key="3">
    <source>
        <dbReference type="ARBA" id="ARBA00022525"/>
    </source>
</evidence>
<keyword evidence="6" id="KW-0732">Signal</keyword>
<dbReference type="GO" id="GO:0005615">
    <property type="term" value="C:extracellular space"/>
    <property type="evidence" value="ECO:0007669"/>
    <property type="project" value="InterPro"/>
</dbReference>
<comment type="subcellular location">
    <subcellularLocation>
        <location evidence="1">Secreted</location>
    </subcellularLocation>
</comment>
<dbReference type="EMBL" id="GACK01011068">
    <property type="protein sequence ID" value="JAA53966.1"/>
    <property type="molecule type" value="mRNA"/>
</dbReference>
<evidence type="ECO:0000256" key="1">
    <source>
        <dbReference type="ARBA" id="ARBA00004613"/>
    </source>
</evidence>
<dbReference type="PANTHER" id="PTHR11461">
    <property type="entry name" value="SERINE PROTEASE INHIBITOR, SERPIN"/>
    <property type="match status" value="1"/>
</dbReference>
<reference evidence="8" key="2">
    <citation type="journal article" date="2015" name="J. Proteomics">
        <title>Sexual differences in the sialomes of the zebra tick, Rhipicephalus pulchellus.</title>
        <authorList>
            <person name="Tan A.W."/>
            <person name="Francischetti I.M."/>
            <person name="Slovak M."/>
            <person name="Kini R.M."/>
            <person name="Ribeiro J.M."/>
        </authorList>
    </citation>
    <scope>NUCLEOTIDE SEQUENCE</scope>
    <source>
        <tissue evidence="8">Salivary gland</tissue>
    </source>
</reference>
<reference evidence="8" key="1">
    <citation type="submission" date="2012-11" db="EMBL/GenBank/DDBJ databases">
        <authorList>
            <person name="Lucero-Rivera Y.E."/>
            <person name="Tovar-Ramirez D."/>
        </authorList>
    </citation>
    <scope>NUCLEOTIDE SEQUENCE</scope>
    <source>
        <tissue evidence="8">Salivary gland</tissue>
    </source>
</reference>
<comment type="similarity">
    <text evidence="2 5">Belongs to the serpin family.</text>
</comment>
<evidence type="ECO:0000259" key="7">
    <source>
        <dbReference type="SMART" id="SM00093"/>
    </source>
</evidence>
<feature type="signal peptide" evidence="6">
    <location>
        <begin position="1"/>
        <end position="23"/>
    </location>
</feature>
<evidence type="ECO:0000256" key="2">
    <source>
        <dbReference type="ARBA" id="ARBA00009500"/>
    </source>
</evidence>
<sequence>MPEGQNVCLSIYAVSFLVPLIDAHATDSKASFRETLKFGALVAKEGGRLARSCKEVLTTLRRRAAGSGEVRVNTEAYIRHYQQDCGTDSTRNATSHIMTADLIADDPVSETVWNDVLFNTASFENLWKCPFSKNSTYTGSFFNKWTDRVTVQVMRKTGVLPYSYYRDLDADVVCLPYADGALSMVLIAQRSSSSGPLKLTPDAVRGFVHGAVGTLVTLHLPKFHLWTSIDMTDVINDVASTYYESERLHFLHLRQEGRCFIDEGQWPAVSSERTLYVGDPVTIVVNKPFCFVIADQTSDLVLYTGRVMSL</sequence>
<feature type="domain" description="Serpin" evidence="7">
    <location>
        <begin position="1"/>
        <end position="310"/>
    </location>
</feature>
<organism evidence="8">
    <name type="scientific">Rhipicephalus pulchellus</name>
    <name type="common">Yellow backed tick</name>
    <name type="synonym">Dermacentor pulchellus</name>
    <dbReference type="NCBI Taxonomy" id="72859"/>
    <lineage>
        <taxon>Eukaryota</taxon>
        <taxon>Metazoa</taxon>
        <taxon>Ecdysozoa</taxon>
        <taxon>Arthropoda</taxon>
        <taxon>Chelicerata</taxon>
        <taxon>Arachnida</taxon>
        <taxon>Acari</taxon>
        <taxon>Parasitiformes</taxon>
        <taxon>Ixodida</taxon>
        <taxon>Ixodoidea</taxon>
        <taxon>Ixodidae</taxon>
        <taxon>Rhipicephalinae</taxon>
        <taxon>Rhipicephalus</taxon>
        <taxon>Rhipicephalus</taxon>
    </lineage>
</organism>
<dbReference type="Pfam" id="PF00079">
    <property type="entry name" value="Serpin"/>
    <property type="match status" value="1"/>
</dbReference>
<evidence type="ECO:0000313" key="8">
    <source>
        <dbReference type="EMBL" id="JAA53966.1"/>
    </source>
</evidence>
<dbReference type="GO" id="GO:0004867">
    <property type="term" value="F:serine-type endopeptidase inhibitor activity"/>
    <property type="evidence" value="ECO:0007669"/>
    <property type="project" value="InterPro"/>
</dbReference>
<evidence type="ECO:0000256" key="4">
    <source>
        <dbReference type="ARBA" id="ARBA00023180"/>
    </source>
</evidence>
<keyword evidence="3" id="KW-0964">Secreted</keyword>
<dbReference type="PANTHER" id="PTHR11461:SF211">
    <property type="entry name" value="GH10112P-RELATED"/>
    <property type="match status" value="1"/>
</dbReference>
<proteinExistence type="evidence at transcript level"/>
<dbReference type="Gene3D" id="2.30.39.10">
    <property type="entry name" value="Alpha-1-antitrypsin, domain 1"/>
    <property type="match status" value="1"/>
</dbReference>
<dbReference type="InterPro" id="IPR042185">
    <property type="entry name" value="Serpin_sf_2"/>
</dbReference>
<dbReference type="SMART" id="SM00093">
    <property type="entry name" value="SERPIN"/>
    <property type="match status" value="1"/>
</dbReference>